<sequence>MVNNITYTCARVQSVNSQSAITNGCYKQKHGAYDTEVCVCKSGPGIYQPCNIASKSVVSISLLVILILFLYNFK</sequence>
<dbReference type="EMBL" id="JANEYF010000538">
    <property type="protein sequence ID" value="KAJ8969426.1"/>
    <property type="molecule type" value="Genomic_DNA"/>
</dbReference>
<feature type="transmembrane region" description="Helical" evidence="1">
    <location>
        <begin position="52"/>
        <end position="73"/>
    </location>
</feature>
<gene>
    <name evidence="2" type="ORF">NQ314_001768</name>
</gene>
<evidence type="ECO:0000313" key="3">
    <source>
        <dbReference type="Proteomes" id="UP001162156"/>
    </source>
</evidence>
<proteinExistence type="predicted"/>
<comment type="caution">
    <text evidence="2">The sequence shown here is derived from an EMBL/GenBank/DDBJ whole genome shotgun (WGS) entry which is preliminary data.</text>
</comment>
<keyword evidence="3" id="KW-1185">Reference proteome</keyword>
<keyword evidence="1" id="KW-0812">Transmembrane</keyword>
<protein>
    <submittedName>
        <fullName evidence="2">Uncharacterized protein</fullName>
    </submittedName>
</protein>
<organism evidence="2 3">
    <name type="scientific">Rhamnusium bicolor</name>
    <dbReference type="NCBI Taxonomy" id="1586634"/>
    <lineage>
        <taxon>Eukaryota</taxon>
        <taxon>Metazoa</taxon>
        <taxon>Ecdysozoa</taxon>
        <taxon>Arthropoda</taxon>
        <taxon>Hexapoda</taxon>
        <taxon>Insecta</taxon>
        <taxon>Pterygota</taxon>
        <taxon>Neoptera</taxon>
        <taxon>Endopterygota</taxon>
        <taxon>Coleoptera</taxon>
        <taxon>Polyphaga</taxon>
        <taxon>Cucujiformia</taxon>
        <taxon>Chrysomeloidea</taxon>
        <taxon>Cerambycidae</taxon>
        <taxon>Lepturinae</taxon>
        <taxon>Rhagiini</taxon>
        <taxon>Rhamnusium</taxon>
    </lineage>
</organism>
<keyword evidence="1" id="KW-0472">Membrane</keyword>
<reference evidence="2" key="1">
    <citation type="journal article" date="2023" name="Insect Mol. Biol.">
        <title>Genome sequencing provides insights into the evolution of gene families encoding plant cell wall-degrading enzymes in longhorned beetles.</title>
        <authorList>
            <person name="Shin N.R."/>
            <person name="Okamura Y."/>
            <person name="Kirsch R."/>
            <person name="Pauchet Y."/>
        </authorList>
    </citation>
    <scope>NUCLEOTIDE SEQUENCE</scope>
    <source>
        <strain evidence="2">RBIC_L_NR</strain>
    </source>
</reference>
<evidence type="ECO:0000313" key="2">
    <source>
        <dbReference type="EMBL" id="KAJ8969426.1"/>
    </source>
</evidence>
<accession>A0AAV8ZSZ6</accession>
<evidence type="ECO:0000256" key="1">
    <source>
        <dbReference type="SAM" id="Phobius"/>
    </source>
</evidence>
<name>A0AAV8ZSZ6_9CUCU</name>
<keyword evidence="1" id="KW-1133">Transmembrane helix</keyword>
<dbReference type="AlphaFoldDB" id="A0AAV8ZSZ6"/>
<dbReference type="Proteomes" id="UP001162156">
    <property type="component" value="Unassembled WGS sequence"/>
</dbReference>